<feature type="region of interest" description="Disordered" evidence="1">
    <location>
        <begin position="1"/>
        <end position="84"/>
    </location>
</feature>
<keyword evidence="2" id="KW-1133">Transmembrane helix</keyword>
<feature type="compositionally biased region" description="Gly residues" evidence="1">
    <location>
        <begin position="73"/>
        <end position="84"/>
    </location>
</feature>
<feature type="compositionally biased region" description="Basic and acidic residues" evidence="1">
    <location>
        <begin position="1"/>
        <end position="21"/>
    </location>
</feature>
<evidence type="ECO:0000256" key="1">
    <source>
        <dbReference type="SAM" id="MobiDB-lite"/>
    </source>
</evidence>
<name>A0A7S0KGT8_9CHLO</name>
<feature type="compositionally biased region" description="Acidic residues" evidence="1">
    <location>
        <begin position="59"/>
        <end position="71"/>
    </location>
</feature>
<feature type="compositionally biased region" description="Low complexity" evidence="1">
    <location>
        <begin position="465"/>
        <end position="494"/>
    </location>
</feature>
<reference evidence="3" key="1">
    <citation type="submission" date="2021-01" db="EMBL/GenBank/DDBJ databases">
        <authorList>
            <person name="Corre E."/>
            <person name="Pelletier E."/>
            <person name="Niang G."/>
            <person name="Scheremetjew M."/>
            <person name="Finn R."/>
            <person name="Kale V."/>
            <person name="Holt S."/>
            <person name="Cochrane G."/>
            <person name="Meng A."/>
            <person name="Brown T."/>
            <person name="Cohen L."/>
        </authorList>
    </citation>
    <scope>NUCLEOTIDE SEQUENCE</scope>
    <source>
        <strain evidence="3">Clade-D-RCC2572</strain>
    </source>
</reference>
<feature type="transmembrane region" description="Helical" evidence="2">
    <location>
        <begin position="94"/>
        <end position="117"/>
    </location>
</feature>
<dbReference type="EMBL" id="HBEW01003825">
    <property type="protein sequence ID" value="CAD8581192.1"/>
    <property type="molecule type" value="Transcribed_RNA"/>
</dbReference>
<evidence type="ECO:0000313" key="3">
    <source>
        <dbReference type="EMBL" id="CAD8581192.1"/>
    </source>
</evidence>
<accession>A0A7S0KGT8</accession>
<evidence type="ECO:0000256" key="2">
    <source>
        <dbReference type="SAM" id="Phobius"/>
    </source>
</evidence>
<dbReference type="AlphaFoldDB" id="A0A7S0KGT8"/>
<feature type="region of interest" description="Disordered" evidence="1">
    <location>
        <begin position="464"/>
        <end position="564"/>
    </location>
</feature>
<protein>
    <submittedName>
        <fullName evidence="3">Uncharacterized protein</fullName>
    </submittedName>
</protein>
<feature type="compositionally biased region" description="Acidic residues" evidence="1">
    <location>
        <begin position="510"/>
        <end position="519"/>
    </location>
</feature>
<organism evidence="3">
    <name type="scientific">Ostreococcus mediterraneus</name>
    <dbReference type="NCBI Taxonomy" id="1486918"/>
    <lineage>
        <taxon>Eukaryota</taxon>
        <taxon>Viridiplantae</taxon>
        <taxon>Chlorophyta</taxon>
        <taxon>Mamiellophyceae</taxon>
        <taxon>Mamiellales</taxon>
        <taxon>Bathycoccaceae</taxon>
        <taxon>Ostreococcus</taxon>
    </lineage>
</organism>
<keyword evidence="2" id="KW-0812">Transmembrane</keyword>
<sequence length="678" mass="72769">MADERERLLSRAESDAEEGRAGRARSGRTADARSRRAGVGAVDDGRRRARHGATSDVDGSGDDCDDDDVYDDGVGGGDDGGRAGWGGARARRMIALAGSATLVACAFGAAFGATHMLRGRSTASAVVPSASMTSGDPNLAGFTKKEFADSIAHAVEVVRQEELENAAANGDDGDLTGALGAADLPKDTWHTPMHLIARPRDVEDRASLKVTLSKLLTSHDVELVSQNVKIAAGVDPKVWPEGLDRTVYALKSVFKNLGGDYLHPDFTLLKGLDWIEAPNSRDLDGKIAGAWAPLERHVGLLFGHFYQWQLAKDADNEATIIVDTDGLDPVKLAVPVTSFGAIVDHAPTDFDVILLNAYSNSTGAHVVDQFPDYKGNTVQMTTWREPGRTGLSTYIISRDFPDKVFKYAALKGAGYFDTWIVDDLCTHNVLTEEGEIVGPTSSAASQPLLNCYHASGVLVPEVKIKSSSTSSTHKSSGTYEMSMPPSTSSKPSSHSHTKHESSSGKLGDKDYDDEDYDEDATAKSSSSKKKSLDELPSWVTTTPAEDVPLKSAKPKSSSKHSKSEDIKVEDLLAAEVPEAKLGAVPRVHADTSANEFVSALARERAREQTALLRRRHDATAERVADYDRVQAMLKDIHALHARGVYAGDEGFSIERENSEQSRRARAESEVASALAGLI</sequence>
<keyword evidence="2" id="KW-0472">Membrane</keyword>
<gene>
    <name evidence="3" type="ORF">OMED0929_LOCUS3209</name>
</gene>
<feature type="compositionally biased region" description="Basic and acidic residues" evidence="1">
    <location>
        <begin position="498"/>
        <end position="509"/>
    </location>
</feature>
<proteinExistence type="predicted"/>